<dbReference type="PANTHER" id="PTHR12526">
    <property type="entry name" value="GLYCOSYLTRANSFERASE"/>
    <property type="match status" value="1"/>
</dbReference>
<comment type="caution">
    <text evidence="2">The sequence shown here is derived from an EMBL/GenBank/DDBJ whole genome shotgun (WGS) entry which is preliminary data.</text>
</comment>
<dbReference type="GO" id="GO:0016757">
    <property type="term" value="F:glycosyltransferase activity"/>
    <property type="evidence" value="ECO:0007669"/>
    <property type="project" value="UniProtKB-KW"/>
</dbReference>
<keyword evidence="3" id="KW-1185">Reference proteome</keyword>
<evidence type="ECO:0000313" key="3">
    <source>
        <dbReference type="Proteomes" id="UP001595729"/>
    </source>
</evidence>
<evidence type="ECO:0000259" key="1">
    <source>
        <dbReference type="Pfam" id="PF00534"/>
    </source>
</evidence>
<proteinExistence type="predicted"/>
<accession>A0ABV7W8W9</accession>
<dbReference type="Proteomes" id="UP001595729">
    <property type="component" value="Unassembled WGS sequence"/>
</dbReference>
<keyword evidence="2" id="KW-0808">Transferase</keyword>
<dbReference type="CDD" id="cd03801">
    <property type="entry name" value="GT4_PimA-like"/>
    <property type="match status" value="1"/>
</dbReference>
<keyword evidence="2" id="KW-0328">Glycosyltransferase</keyword>
<protein>
    <submittedName>
        <fullName evidence="2">Glycosyltransferase family 4 protein</fullName>
        <ecNumber evidence="2">2.4.-.-</ecNumber>
    </submittedName>
</protein>
<organism evidence="2 3">
    <name type="scientific">Hydrogenophaga luteola</name>
    <dbReference type="NCBI Taxonomy" id="1591122"/>
    <lineage>
        <taxon>Bacteria</taxon>
        <taxon>Pseudomonadati</taxon>
        <taxon>Pseudomonadota</taxon>
        <taxon>Betaproteobacteria</taxon>
        <taxon>Burkholderiales</taxon>
        <taxon>Comamonadaceae</taxon>
        <taxon>Hydrogenophaga</taxon>
    </lineage>
</organism>
<feature type="domain" description="Glycosyl transferase family 1" evidence="1">
    <location>
        <begin position="222"/>
        <end position="387"/>
    </location>
</feature>
<reference evidence="3" key="1">
    <citation type="journal article" date="2019" name="Int. J. Syst. Evol. Microbiol.">
        <title>The Global Catalogue of Microorganisms (GCM) 10K type strain sequencing project: providing services to taxonomists for standard genome sequencing and annotation.</title>
        <authorList>
            <consortium name="The Broad Institute Genomics Platform"/>
            <consortium name="The Broad Institute Genome Sequencing Center for Infectious Disease"/>
            <person name="Wu L."/>
            <person name="Ma J."/>
        </authorList>
    </citation>
    <scope>NUCLEOTIDE SEQUENCE [LARGE SCALE GENOMIC DNA]</scope>
    <source>
        <strain evidence="3">KCTC 42501</strain>
    </source>
</reference>
<name>A0ABV7W8W9_9BURK</name>
<evidence type="ECO:0000313" key="2">
    <source>
        <dbReference type="EMBL" id="MFC3686240.1"/>
    </source>
</evidence>
<dbReference type="Gene3D" id="3.40.50.2000">
    <property type="entry name" value="Glycogen Phosphorylase B"/>
    <property type="match status" value="1"/>
</dbReference>
<dbReference type="EMBL" id="JBHRXX010000009">
    <property type="protein sequence ID" value="MFC3686240.1"/>
    <property type="molecule type" value="Genomic_DNA"/>
</dbReference>
<dbReference type="Pfam" id="PF00534">
    <property type="entry name" value="Glycos_transf_1"/>
    <property type="match status" value="1"/>
</dbReference>
<dbReference type="InterPro" id="IPR001296">
    <property type="entry name" value="Glyco_trans_1"/>
</dbReference>
<dbReference type="EC" id="2.4.-.-" evidence="2"/>
<gene>
    <name evidence="2" type="ORF">ACFOPI_21805</name>
</gene>
<sequence>MPLQRRAMPEAPTPRASTAPAWRLVVLSSLPAIRSIEGHWLLPAKFVTGMKQYVERWNGPVVVGLQAGHEPSGDLDNRHWLPIELPFEVQIVDFRELAGNGGPLLQRSILLVTLNHVLYGLGQRCREQGGILVANTELTLTTQLQIARSVRGWGPSLLKTGLWLLLNHRRALAEIRSAHGLQCNGTPTFEAFARHNPAPLLYFDNRVTSVLCATPEEIEARFEALSSRRQRLRLMYSGRLHPIKGVHHLVPLARRLRDRNIDFELRIAGDGPLRAALEAQIAQHGLHEQVRLLGTLDFHDQLMPMLRREIDLFVCPHLQGDPSCTYLETLCAGVPIVGYANEAWRGLQRLCSAGRVCALGRLETLADEIEALSNDLSALKALAMSAREFAVQHLFELEFERRIVHLQRLCEAAELRT</sequence>
<dbReference type="RefSeq" id="WP_382178742.1">
    <property type="nucleotide sequence ID" value="NZ_JBHRXX010000009.1"/>
</dbReference>
<dbReference type="SUPFAM" id="SSF53756">
    <property type="entry name" value="UDP-Glycosyltransferase/glycogen phosphorylase"/>
    <property type="match status" value="1"/>
</dbReference>